<dbReference type="SUPFAM" id="SSF49785">
    <property type="entry name" value="Galactose-binding domain-like"/>
    <property type="match status" value="1"/>
</dbReference>
<feature type="non-terminal residue" evidence="3">
    <location>
        <position position="151"/>
    </location>
</feature>
<dbReference type="Pfam" id="PF22666">
    <property type="entry name" value="Glyco_hydro_2_N2"/>
    <property type="match status" value="1"/>
</dbReference>
<dbReference type="PANTHER" id="PTHR43536">
    <property type="entry name" value="MANNOSYLGLYCOPROTEIN ENDO-BETA-MANNOSIDASE"/>
    <property type="match status" value="1"/>
</dbReference>
<protein>
    <submittedName>
        <fullName evidence="3">Exo-beta-D-glucosaminidase</fullName>
    </submittedName>
</protein>
<organism evidence="3 4">
    <name type="scientific">Kibdelosporangium lantanae</name>
    <dbReference type="NCBI Taxonomy" id="1497396"/>
    <lineage>
        <taxon>Bacteria</taxon>
        <taxon>Bacillati</taxon>
        <taxon>Actinomycetota</taxon>
        <taxon>Actinomycetes</taxon>
        <taxon>Pseudonocardiales</taxon>
        <taxon>Pseudonocardiaceae</taxon>
        <taxon>Kibdelosporangium</taxon>
    </lineage>
</organism>
<dbReference type="PANTHER" id="PTHR43536:SF1">
    <property type="entry name" value="MANNOSYLGLYCOPROTEIN ENDO-BETA-MANNOSIDASE"/>
    <property type="match status" value="1"/>
</dbReference>
<evidence type="ECO:0000256" key="1">
    <source>
        <dbReference type="ARBA" id="ARBA00022801"/>
    </source>
</evidence>
<accession>A0ABW3MQ90</accession>
<dbReference type="Gene3D" id="2.60.120.260">
    <property type="entry name" value="Galactose-binding domain-like"/>
    <property type="match status" value="1"/>
</dbReference>
<dbReference type="InterPro" id="IPR054593">
    <property type="entry name" value="Beta-mannosidase-like_N2"/>
</dbReference>
<dbReference type="EMBL" id="JBHTIS010004180">
    <property type="protein sequence ID" value="MFD1052162.1"/>
    <property type="molecule type" value="Genomic_DNA"/>
</dbReference>
<dbReference type="Proteomes" id="UP001597045">
    <property type="component" value="Unassembled WGS sequence"/>
</dbReference>
<name>A0ABW3MQ90_9PSEU</name>
<evidence type="ECO:0000259" key="2">
    <source>
        <dbReference type="Pfam" id="PF22666"/>
    </source>
</evidence>
<keyword evidence="1" id="KW-0378">Hydrolase</keyword>
<gene>
    <name evidence="3" type="ORF">ACFQ1S_44600</name>
</gene>
<proteinExistence type="predicted"/>
<evidence type="ECO:0000313" key="4">
    <source>
        <dbReference type="Proteomes" id="UP001597045"/>
    </source>
</evidence>
<evidence type="ECO:0000313" key="3">
    <source>
        <dbReference type="EMBL" id="MFD1052162.1"/>
    </source>
</evidence>
<keyword evidence="4" id="KW-1185">Reference proteome</keyword>
<reference evidence="4" key="1">
    <citation type="journal article" date="2019" name="Int. J. Syst. Evol. Microbiol.">
        <title>The Global Catalogue of Microorganisms (GCM) 10K type strain sequencing project: providing services to taxonomists for standard genome sequencing and annotation.</title>
        <authorList>
            <consortium name="The Broad Institute Genomics Platform"/>
            <consortium name="The Broad Institute Genome Sequencing Center for Infectious Disease"/>
            <person name="Wu L."/>
            <person name="Ma J."/>
        </authorList>
    </citation>
    <scope>NUCLEOTIDE SEQUENCE [LARGE SCALE GENOMIC DNA]</scope>
    <source>
        <strain evidence="4">JCM 31486</strain>
    </source>
</reference>
<sequence length="151" mass="16532">MAGLIANNKYGDVNFGENLKKANSSDFSVPWWYRKNLTMNPVAGTHTFLELKGGVIGRGEVWFNGSKLAGTDTVIGAYPTREYDVTSLVRSGANAIAIKAMPSDPSKDLLIHFVDWTQLPPDRNQGIWRDVQFANSGPVSLRGLHVATDLP</sequence>
<feature type="domain" description="Beta-mannosidase-like galactose-binding" evidence="2">
    <location>
        <begin position="2"/>
        <end position="100"/>
    </location>
</feature>
<dbReference type="InterPro" id="IPR043534">
    <property type="entry name" value="EBDG/EBM"/>
</dbReference>
<dbReference type="InterPro" id="IPR008979">
    <property type="entry name" value="Galactose-bd-like_sf"/>
</dbReference>
<comment type="caution">
    <text evidence="3">The sequence shown here is derived from an EMBL/GenBank/DDBJ whole genome shotgun (WGS) entry which is preliminary data.</text>
</comment>